<evidence type="ECO:0000256" key="5">
    <source>
        <dbReference type="ARBA" id="ARBA00007417"/>
    </source>
</evidence>
<sequence length="354" mass="36207">MPDRPQDLTALQVAIDAAEAVRGTTSPNPPVGAVILDAGGVVVGVGATAPVGGPHAEVMALRAAGSRARGGTAVVTLEPCNHTGRTGPCAGALLEAGVARVVYAVADPNPTASGGADTLRAAGVEVVPLTGTELVERGPLRAWLHRQRTGRAHVTWKFAASLDGRSAAADGTSQWITGPAARARVHAERAKLDAIVVGTGTVLADDPWLTARNPDGSLAARQPLRVVVGEREIPSNSRVLDDAAPTLVLRTRDPHEVLAALSDHPDVLLEGGPHLAGAFLAAGLVDRVLAFLSPVLLGAGTSAVEDAGVGTIGQALRFHRESVETVGDDLLLSLTPNFPSPSESSEKNHTQGAH</sequence>
<dbReference type="EMBL" id="JBHSFO010000007">
    <property type="protein sequence ID" value="MFC4604774.1"/>
    <property type="molecule type" value="Genomic_DNA"/>
</dbReference>
<dbReference type="SUPFAM" id="SSF53927">
    <property type="entry name" value="Cytidine deaminase-like"/>
    <property type="match status" value="1"/>
</dbReference>
<comment type="pathway">
    <text evidence="3 14">Cofactor biosynthesis; riboflavin biosynthesis; 5-amino-6-(D-ribitylamino)uracil from GTP: step 3/4.</text>
</comment>
<dbReference type="InterPro" id="IPR002125">
    <property type="entry name" value="CMP_dCMP_dom"/>
</dbReference>
<proteinExistence type="inferred from homology"/>
<dbReference type="SUPFAM" id="SSF53597">
    <property type="entry name" value="Dihydrofolate reductase-like"/>
    <property type="match status" value="1"/>
</dbReference>
<dbReference type="PROSITE" id="PS51747">
    <property type="entry name" value="CYT_DCMP_DEAMINASES_2"/>
    <property type="match status" value="1"/>
</dbReference>
<keyword evidence="9 14" id="KW-0521">NADP</keyword>
<protein>
    <recommendedName>
        <fullName evidence="14">Riboflavin biosynthesis protein RibD</fullName>
    </recommendedName>
    <domain>
        <recommendedName>
            <fullName evidence="14">Diaminohydroxyphosphoribosylaminopyrimidine deaminase</fullName>
            <shortName evidence="14">DRAP deaminase</shortName>
            <ecNumber evidence="14">3.5.4.26</ecNumber>
        </recommendedName>
        <alternativeName>
            <fullName evidence="14">Riboflavin-specific deaminase</fullName>
        </alternativeName>
    </domain>
    <domain>
        <recommendedName>
            <fullName evidence="14">5-amino-6-(5-phosphoribosylamino)uracil reductase</fullName>
            <ecNumber evidence="14">1.1.1.193</ecNumber>
        </recommendedName>
        <alternativeName>
            <fullName evidence="14">HTP reductase</fullName>
        </alternativeName>
    </domain>
</protein>
<evidence type="ECO:0000256" key="2">
    <source>
        <dbReference type="ARBA" id="ARBA00004882"/>
    </source>
</evidence>
<dbReference type="GO" id="GO:0008835">
    <property type="term" value="F:diaminohydroxyphosphoribosylaminopyrimidine deaminase activity"/>
    <property type="evidence" value="ECO:0007669"/>
    <property type="project" value="UniProtKB-EC"/>
</dbReference>
<name>A0ABV9FUA0_9NOCA</name>
<evidence type="ECO:0000256" key="14">
    <source>
        <dbReference type="PIRNR" id="PIRNR006769"/>
    </source>
</evidence>
<keyword evidence="7 14" id="KW-0479">Metal-binding</keyword>
<keyword evidence="17" id="KW-1185">Reference proteome</keyword>
<evidence type="ECO:0000256" key="7">
    <source>
        <dbReference type="ARBA" id="ARBA00022723"/>
    </source>
</evidence>
<evidence type="ECO:0000256" key="4">
    <source>
        <dbReference type="ARBA" id="ARBA00005259"/>
    </source>
</evidence>
<dbReference type="Pfam" id="PF00383">
    <property type="entry name" value="dCMP_cyt_deam_1"/>
    <property type="match status" value="1"/>
</dbReference>
<comment type="function">
    <text evidence="1 14">Converts 2,5-diamino-6-(ribosylamino)-4(3h)-pyrimidinone 5'-phosphate into 5-amino-6-(ribosylamino)-2,4(1h,3h)-pyrimidinedione 5'-phosphate.</text>
</comment>
<dbReference type="Gene3D" id="3.40.140.10">
    <property type="entry name" value="Cytidine Deaminase, domain 2"/>
    <property type="match status" value="1"/>
</dbReference>
<evidence type="ECO:0000256" key="12">
    <source>
        <dbReference type="ARBA" id="ARBA00049861"/>
    </source>
</evidence>
<feature type="domain" description="CMP/dCMP-type deaminase" evidence="15">
    <location>
        <begin position="5"/>
        <end position="127"/>
    </location>
</feature>
<accession>A0ABV9FUA0</accession>
<comment type="similarity">
    <text evidence="5 14">In the C-terminal section; belongs to the HTP reductase family.</text>
</comment>
<dbReference type="GO" id="GO:0008703">
    <property type="term" value="F:5-amino-6-(5-phosphoribosylamino)uracil reductase activity"/>
    <property type="evidence" value="ECO:0007669"/>
    <property type="project" value="UniProtKB-EC"/>
</dbReference>
<dbReference type="PANTHER" id="PTHR38011">
    <property type="entry name" value="DIHYDROFOLATE REDUCTASE FAMILY PROTEIN (AFU_ORTHOLOGUE AFUA_8G06820)"/>
    <property type="match status" value="1"/>
</dbReference>
<comment type="similarity">
    <text evidence="4 14">In the N-terminal section; belongs to the cytidine and deoxycytidylate deaminase family.</text>
</comment>
<evidence type="ECO:0000256" key="13">
    <source>
        <dbReference type="ARBA" id="ARBA00049886"/>
    </source>
</evidence>
<evidence type="ECO:0000256" key="3">
    <source>
        <dbReference type="ARBA" id="ARBA00004910"/>
    </source>
</evidence>
<comment type="cofactor">
    <cofactor evidence="14">
        <name>Zn(2+)</name>
        <dbReference type="ChEBI" id="CHEBI:29105"/>
    </cofactor>
    <text evidence="14">Binds 1 zinc ion.</text>
</comment>
<keyword evidence="11" id="KW-0511">Multifunctional enzyme</keyword>
<dbReference type="RefSeq" id="WP_378417862.1">
    <property type="nucleotide sequence ID" value="NZ_JBHSFO010000007.1"/>
</dbReference>
<reference evidence="17" key="1">
    <citation type="journal article" date="2019" name="Int. J. Syst. Evol. Microbiol.">
        <title>The Global Catalogue of Microorganisms (GCM) 10K type strain sequencing project: providing services to taxonomists for standard genome sequencing and annotation.</title>
        <authorList>
            <consortium name="The Broad Institute Genomics Platform"/>
            <consortium name="The Broad Institute Genome Sequencing Center for Infectious Disease"/>
            <person name="Wu L."/>
            <person name="Ma J."/>
        </authorList>
    </citation>
    <scope>NUCLEOTIDE SEQUENCE [LARGE SCALE GENOMIC DNA]</scope>
    <source>
        <strain evidence="17">CCUG 54520</strain>
    </source>
</reference>
<evidence type="ECO:0000256" key="1">
    <source>
        <dbReference type="ARBA" id="ARBA00002151"/>
    </source>
</evidence>
<comment type="catalytic activity">
    <reaction evidence="13 14">
        <text>2,5-diamino-6-hydroxy-4-(5-phosphoribosylamino)-pyrimidine + H2O + H(+) = 5-amino-6-(5-phospho-D-ribosylamino)uracil + NH4(+)</text>
        <dbReference type="Rhea" id="RHEA:21868"/>
        <dbReference type="ChEBI" id="CHEBI:15377"/>
        <dbReference type="ChEBI" id="CHEBI:15378"/>
        <dbReference type="ChEBI" id="CHEBI:28938"/>
        <dbReference type="ChEBI" id="CHEBI:58453"/>
        <dbReference type="ChEBI" id="CHEBI:58614"/>
        <dbReference type="EC" id="3.5.4.26"/>
    </reaction>
</comment>
<evidence type="ECO:0000256" key="8">
    <source>
        <dbReference type="ARBA" id="ARBA00022833"/>
    </source>
</evidence>
<keyword evidence="14 16" id="KW-0378">Hydrolase</keyword>
<comment type="caution">
    <text evidence="16">The sequence shown here is derived from an EMBL/GenBank/DDBJ whole genome shotgun (WGS) entry which is preliminary data.</text>
</comment>
<dbReference type="NCBIfam" id="TIGR00326">
    <property type="entry name" value="eubact_ribD"/>
    <property type="match status" value="1"/>
</dbReference>
<comment type="pathway">
    <text evidence="2 14">Cofactor biosynthesis; riboflavin biosynthesis; 5-amino-6-(D-ribitylamino)uracil from GTP: step 2/4.</text>
</comment>
<organism evidence="16 17">
    <name type="scientific">Rhodococcus kronopolitis</name>
    <dbReference type="NCBI Taxonomy" id="1460226"/>
    <lineage>
        <taxon>Bacteria</taxon>
        <taxon>Bacillati</taxon>
        <taxon>Actinomycetota</taxon>
        <taxon>Actinomycetes</taxon>
        <taxon>Mycobacteriales</taxon>
        <taxon>Nocardiaceae</taxon>
        <taxon>Rhodococcus</taxon>
    </lineage>
</organism>
<keyword evidence="6 14" id="KW-0686">Riboflavin biosynthesis</keyword>
<evidence type="ECO:0000256" key="11">
    <source>
        <dbReference type="ARBA" id="ARBA00023268"/>
    </source>
</evidence>
<dbReference type="Proteomes" id="UP001595914">
    <property type="component" value="Unassembled WGS sequence"/>
</dbReference>
<keyword evidence="10 14" id="KW-0560">Oxidoreductase</keyword>
<dbReference type="InterPro" id="IPR050765">
    <property type="entry name" value="Riboflavin_Biosynth_HTPR"/>
</dbReference>
<comment type="catalytic activity">
    <reaction evidence="12 14">
        <text>5-amino-6-(5-phospho-D-ribitylamino)uracil + NADP(+) = 5-amino-6-(5-phospho-D-ribosylamino)uracil + NADPH + H(+)</text>
        <dbReference type="Rhea" id="RHEA:17845"/>
        <dbReference type="ChEBI" id="CHEBI:15378"/>
        <dbReference type="ChEBI" id="CHEBI:57783"/>
        <dbReference type="ChEBI" id="CHEBI:58349"/>
        <dbReference type="ChEBI" id="CHEBI:58421"/>
        <dbReference type="ChEBI" id="CHEBI:58453"/>
        <dbReference type="EC" id="1.1.1.193"/>
    </reaction>
</comment>
<dbReference type="Gene3D" id="3.40.430.10">
    <property type="entry name" value="Dihydrofolate Reductase, subunit A"/>
    <property type="match status" value="1"/>
</dbReference>
<evidence type="ECO:0000256" key="6">
    <source>
        <dbReference type="ARBA" id="ARBA00022619"/>
    </source>
</evidence>
<dbReference type="InterPro" id="IPR002734">
    <property type="entry name" value="RibDG_C"/>
</dbReference>
<dbReference type="InterPro" id="IPR004794">
    <property type="entry name" value="Eubact_RibD"/>
</dbReference>
<evidence type="ECO:0000259" key="15">
    <source>
        <dbReference type="PROSITE" id="PS51747"/>
    </source>
</evidence>
<evidence type="ECO:0000256" key="10">
    <source>
        <dbReference type="ARBA" id="ARBA00023002"/>
    </source>
</evidence>
<dbReference type="CDD" id="cd01284">
    <property type="entry name" value="Riboflavin_deaminase-reductase"/>
    <property type="match status" value="1"/>
</dbReference>
<dbReference type="PIRSF" id="PIRSF006769">
    <property type="entry name" value="RibD"/>
    <property type="match status" value="1"/>
</dbReference>
<evidence type="ECO:0000313" key="17">
    <source>
        <dbReference type="Proteomes" id="UP001595914"/>
    </source>
</evidence>
<dbReference type="EC" id="3.5.4.26" evidence="14"/>
<dbReference type="Pfam" id="PF01872">
    <property type="entry name" value="RibD_C"/>
    <property type="match status" value="1"/>
</dbReference>
<dbReference type="PANTHER" id="PTHR38011:SF7">
    <property type="entry name" value="2,5-DIAMINO-6-RIBOSYLAMINO-4(3H)-PYRIMIDINONE 5'-PHOSPHATE REDUCTASE"/>
    <property type="match status" value="1"/>
</dbReference>
<keyword evidence="8 14" id="KW-0862">Zinc</keyword>
<gene>
    <name evidence="16" type="primary">ribD</name>
    <name evidence="16" type="ORF">ACFO6S_13845</name>
</gene>
<evidence type="ECO:0000313" key="16">
    <source>
        <dbReference type="EMBL" id="MFC4604774.1"/>
    </source>
</evidence>
<dbReference type="PROSITE" id="PS00903">
    <property type="entry name" value="CYT_DCMP_DEAMINASES_1"/>
    <property type="match status" value="1"/>
</dbReference>
<dbReference type="InterPro" id="IPR024072">
    <property type="entry name" value="DHFR-like_dom_sf"/>
</dbReference>
<dbReference type="InterPro" id="IPR016192">
    <property type="entry name" value="APOBEC/CMP_deaminase_Zn-bd"/>
</dbReference>
<dbReference type="InterPro" id="IPR016193">
    <property type="entry name" value="Cytidine_deaminase-like"/>
</dbReference>
<evidence type="ECO:0000256" key="9">
    <source>
        <dbReference type="ARBA" id="ARBA00022857"/>
    </source>
</evidence>
<dbReference type="EC" id="1.1.1.193" evidence="14"/>